<dbReference type="InterPro" id="IPR016181">
    <property type="entry name" value="Acyl_CoA_acyltransferase"/>
</dbReference>
<organism evidence="2 3">
    <name type="scientific">Ruegeria arenilitoris</name>
    <dbReference type="NCBI Taxonomy" id="1173585"/>
    <lineage>
        <taxon>Bacteria</taxon>
        <taxon>Pseudomonadati</taxon>
        <taxon>Pseudomonadota</taxon>
        <taxon>Alphaproteobacteria</taxon>
        <taxon>Rhodobacterales</taxon>
        <taxon>Roseobacteraceae</taxon>
        <taxon>Ruegeria</taxon>
    </lineage>
</organism>
<evidence type="ECO:0000259" key="1">
    <source>
        <dbReference type="PROSITE" id="PS51186"/>
    </source>
</evidence>
<dbReference type="Pfam" id="PF13302">
    <property type="entry name" value="Acetyltransf_3"/>
    <property type="match status" value="1"/>
</dbReference>
<keyword evidence="3" id="KW-1185">Reference proteome</keyword>
<dbReference type="RefSeq" id="WP_093962408.1">
    <property type="nucleotide sequence ID" value="NZ_FXYG01000001.1"/>
</dbReference>
<dbReference type="InterPro" id="IPR051531">
    <property type="entry name" value="N-acetyltransferase"/>
</dbReference>
<dbReference type="EMBL" id="FXYG01000001">
    <property type="protein sequence ID" value="SMX35308.1"/>
    <property type="molecule type" value="Genomic_DNA"/>
</dbReference>
<dbReference type="Gene3D" id="3.40.630.30">
    <property type="match status" value="1"/>
</dbReference>
<dbReference type="PROSITE" id="PS51186">
    <property type="entry name" value="GNAT"/>
    <property type="match status" value="1"/>
</dbReference>
<proteinExistence type="predicted"/>
<evidence type="ECO:0000313" key="3">
    <source>
        <dbReference type="Proteomes" id="UP000202485"/>
    </source>
</evidence>
<dbReference type="SUPFAM" id="SSF55729">
    <property type="entry name" value="Acyl-CoA N-acyltransferases (Nat)"/>
    <property type="match status" value="1"/>
</dbReference>
<evidence type="ECO:0000313" key="2">
    <source>
        <dbReference type="EMBL" id="SMX35308.1"/>
    </source>
</evidence>
<reference evidence="3" key="1">
    <citation type="submission" date="2017-05" db="EMBL/GenBank/DDBJ databases">
        <authorList>
            <person name="Rodrigo-Torres L."/>
            <person name="Arahal R. D."/>
            <person name="Lucena T."/>
        </authorList>
    </citation>
    <scope>NUCLEOTIDE SEQUENCE [LARGE SCALE GENOMIC DNA]</scope>
    <source>
        <strain evidence="3">CECT 8715</strain>
    </source>
</reference>
<dbReference type="PANTHER" id="PTHR43792:SF16">
    <property type="entry name" value="N-ACETYLTRANSFERASE DOMAIN-CONTAINING PROTEIN"/>
    <property type="match status" value="1"/>
</dbReference>
<dbReference type="GO" id="GO:0016747">
    <property type="term" value="F:acyltransferase activity, transferring groups other than amino-acyl groups"/>
    <property type="evidence" value="ECO:0007669"/>
    <property type="project" value="InterPro"/>
</dbReference>
<gene>
    <name evidence="2" type="ORF">RUA8715_00901</name>
</gene>
<dbReference type="OrthoDB" id="6293260at2"/>
<dbReference type="Proteomes" id="UP000202485">
    <property type="component" value="Unassembled WGS sequence"/>
</dbReference>
<dbReference type="AlphaFoldDB" id="A0A238JXC2"/>
<name>A0A238JXC2_9RHOB</name>
<feature type="domain" description="N-acetyltransferase" evidence="1">
    <location>
        <begin position="13"/>
        <end position="172"/>
    </location>
</feature>
<sequence>MKRSAPMINTARLMMCAMRPEDFERFAEIWRDPCVVRHIGGKPRTRGEAWDAFLRNAGHWQMAGFGQWAVFLQANRKLIGQAGFFYGNRCLGEDFDTFPEAGWVLAPEAHGLGYGHEAVQAAHDWFDRIMPGPLVSMIDADHEASQKLAAKLGYKLLRETEYRDSPVKLFRRDGPPARN</sequence>
<protein>
    <recommendedName>
        <fullName evidence="1">N-acetyltransferase domain-containing protein</fullName>
    </recommendedName>
</protein>
<dbReference type="PANTHER" id="PTHR43792">
    <property type="entry name" value="GNAT FAMILY, PUTATIVE (AFU_ORTHOLOGUE AFUA_3G00765)-RELATED-RELATED"/>
    <property type="match status" value="1"/>
</dbReference>
<accession>A0A238JXC2</accession>
<dbReference type="InterPro" id="IPR000182">
    <property type="entry name" value="GNAT_dom"/>
</dbReference>